<dbReference type="AlphaFoldDB" id="A0A4V5NB90"/>
<dbReference type="EMBL" id="NAJN01002901">
    <property type="protein sequence ID" value="TKA47009.1"/>
    <property type="molecule type" value="Genomic_DNA"/>
</dbReference>
<keyword evidence="3" id="KW-1185">Reference proteome</keyword>
<protein>
    <submittedName>
        <fullName evidence="2">Uncharacterized protein</fullName>
    </submittedName>
</protein>
<sequence>YKLHNETSQSLLNIYTPIGAGTQAEFISTRDEKHRSRNETSQPLSMIPTLVSAGTQARFPPGNAERDQKHKATSHSSASVPTPAGAGTQAGPAPPSRAEHETRPAPSRSPRTVSTPVGAGTQAASVTSSTTSAPEPTAPAPLSTPGRGGDTQAPFLAPITQVYQRLRHTQPFSVERPNRRLVDRSVFLRATREAQPLGFVVAALVAVVRLVEGTDLDVV</sequence>
<feature type="region of interest" description="Disordered" evidence="1">
    <location>
        <begin position="28"/>
        <end position="153"/>
    </location>
</feature>
<dbReference type="Proteomes" id="UP000308768">
    <property type="component" value="Unassembled WGS sequence"/>
</dbReference>
<feature type="compositionally biased region" description="Basic and acidic residues" evidence="1">
    <location>
        <begin position="28"/>
        <end position="38"/>
    </location>
</feature>
<accession>A0A4V5NB90</accession>
<feature type="compositionally biased region" description="Low complexity" evidence="1">
    <location>
        <begin position="81"/>
        <end position="91"/>
    </location>
</feature>
<feature type="non-terminal residue" evidence="2">
    <location>
        <position position="1"/>
    </location>
</feature>
<gene>
    <name evidence="2" type="ORF">B0A49_13069</name>
</gene>
<evidence type="ECO:0000256" key="1">
    <source>
        <dbReference type="SAM" id="MobiDB-lite"/>
    </source>
</evidence>
<evidence type="ECO:0000313" key="3">
    <source>
        <dbReference type="Proteomes" id="UP000308768"/>
    </source>
</evidence>
<evidence type="ECO:0000313" key="2">
    <source>
        <dbReference type="EMBL" id="TKA47009.1"/>
    </source>
</evidence>
<comment type="caution">
    <text evidence="2">The sequence shown here is derived from an EMBL/GenBank/DDBJ whole genome shotgun (WGS) entry which is preliminary data.</text>
</comment>
<reference evidence="2 3" key="1">
    <citation type="submission" date="2017-03" db="EMBL/GenBank/DDBJ databases">
        <title>Genomes of endolithic fungi from Antarctica.</title>
        <authorList>
            <person name="Coleine C."/>
            <person name="Masonjones S."/>
            <person name="Stajich J.E."/>
        </authorList>
    </citation>
    <scope>NUCLEOTIDE SEQUENCE [LARGE SCALE GENOMIC DNA]</scope>
    <source>
        <strain evidence="2 3">CCFEE 5187</strain>
    </source>
</reference>
<name>A0A4V5NB90_9PEZI</name>
<feature type="compositionally biased region" description="Low complexity" evidence="1">
    <location>
        <begin position="123"/>
        <end position="145"/>
    </location>
</feature>
<organism evidence="2 3">
    <name type="scientific">Cryomyces minteri</name>
    <dbReference type="NCBI Taxonomy" id="331657"/>
    <lineage>
        <taxon>Eukaryota</taxon>
        <taxon>Fungi</taxon>
        <taxon>Dikarya</taxon>
        <taxon>Ascomycota</taxon>
        <taxon>Pezizomycotina</taxon>
        <taxon>Dothideomycetes</taxon>
        <taxon>Dothideomycetes incertae sedis</taxon>
        <taxon>Cryomyces</taxon>
    </lineage>
</organism>
<proteinExistence type="predicted"/>